<organism evidence="12">
    <name type="scientific">Anisakis simplex</name>
    <name type="common">Herring worm</name>
    <dbReference type="NCBI Taxonomy" id="6269"/>
    <lineage>
        <taxon>Eukaryota</taxon>
        <taxon>Metazoa</taxon>
        <taxon>Ecdysozoa</taxon>
        <taxon>Nematoda</taxon>
        <taxon>Chromadorea</taxon>
        <taxon>Rhabditida</taxon>
        <taxon>Spirurina</taxon>
        <taxon>Ascaridomorpha</taxon>
        <taxon>Ascaridoidea</taxon>
        <taxon>Anisakidae</taxon>
        <taxon>Anisakis</taxon>
        <taxon>Anisakis simplex complex</taxon>
    </lineage>
</organism>
<dbReference type="InterPro" id="IPR035983">
    <property type="entry name" value="Hect_E3_ubiquitin_ligase"/>
</dbReference>
<dbReference type="EMBL" id="UYRR01031288">
    <property type="protein sequence ID" value="VDK48597.1"/>
    <property type="molecule type" value="Genomic_DNA"/>
</dbReference>
<protein>
    <recommendedName>
        <fullName evidence="3">HECT-type E3 ubiquitin transferase</fullName>
        <ecNumber evidence="3">2.3.2.26</ecNumber>
    </recommendedName>
</protein>
<dbReference type="GO" id="GO:0061630">
    <property type="term" value="F:ubiquitin protein ligase activity"/>
    <property type="evidence" value="ECO:0007669"/>
    <property type="project" value="UniProtKB-EC"/>
</dbReference>
<dbReference type="InterPro" id="IPR044611">
    <property type="entry name" value="E3A/B/C-like"/>
</dbReference>
<dbReference type="PANTHER" id="PTHR45700">
    <property type="entry name" value="UBIQUITIN-PROTEIN LIGASE E3C"/>
    <property type="match status" value="1"/>
</dbReference>
<dbReference type="InterPro" id="IPR000569">
    <property type="entry name" value="HECT_dom"/>
</dbReference>
<dbReference type="WBParaSite" id="ASIM_0001354501-mRNA-1">
    <property type="protein sequence ID" value="ASIM_0001354501-mRNA-1"/>
    <property type="gene ID" value="ASIM_0001354501"/>
</dbReference>
<dbReference type="GO" id="GO:0000209">
    <property type="term" value="P:protein polyubiquitination"/>
    <property type="evidence" value="ECO:0007669"/>
    <property type="project" value="InterPro"/>
</dbReference>
<feature type="domain" description="HECT" evidence="9">
    <location>
        <begin position="738"/>
        <end position="1066"/>
    </location>
</feature>
<evidence type="ECO:0000313" key="10">
    <source>
        <dbReference type="EMBL" id="VDK48597.1"/>
    </source>
</evidence>
<dbReference type="Gene3D" id="3.90.1750.10">
    <property type="entry name" value="Hect, E3 ligase catalytic domains"/>
    <property type="match status" value="1"/>
</dbReference>
<dbReference type="OrthoDB" id="5981550at2759"/>
<dbReference type="InterPro" id="IPR032353">
    <property type="entry name" value="AZUL"/>
</dbReference>
<dbReference type="FunFam" id="3.30.2410.10:FF:000003">
    <property type="entry name" value="probable E3 ubiquitin-protein ligase HERC4 isoform X1"/>
    <property type="match status" value="1"/>
</dbReference>
<evidence type="ECO:0000256" key="6">
    <source>
        <dbReference type="ARBA" id="ARBA00022786"/>
    </source>
</evidence>
<feature type="region of interest" description="Disordered" evidence="8">
    <location>
        <begin position="204"/>
        <end position="287"/>
    </location>
</feature>
<keyword evidence="4" id="KW-0963">Cytoplasm</keyword>
<dbReference type="Pfam" id="PF00632">
    <property type="entry name" value="HECT"/>
    <property type="match status" value="1"/>
</dbReference>
<reference evidence="10 11" key="2">
    <citation type="submission" date="2018-11" db="EMBL/GenBank/DDBJ databases">
        <authorList>
            <consortium name="Pathogen Informatics"/>
        </authorList>
    </citation>
    <scope>NUCLEOTIDE SEQUENCE [LARGE SCALE GENOMIC DNA]</scope>
</reference>
<keyword evidence="11" id="KW-1185">Reference proteome</keyword>
<feature type="region of interest" description="Disordered" evidence="8">
    <location>
        <begin position="352"/>
        <end position="374"/>
    </location>
</feature>
<keyword evidence="6 7" id="KW-0833">Ubl conjugation pathway</keyword>
<evidence type="ECO:0000256" key="8">
    <source>
        <dbReference type="SAM" id="MobiDB-lite"/>
    </source>
</evidence>
<evidence type="ECO:0000256" key="2">
    <source>
        <dbReference type="ARBA" id="ARBA00004496"/>
    </source>
</evidence>
<accession>A0A0M3JYL5</accession>
<dbReference type="AlphaFoldDB" id="A0A0M3JYL5"/>
<evidence type="ECO:0000256" key="5">
    <source>
        <dbReference type="ARBA" id="ARBA00022679"/>
    </source>
</evidence>
<dbReference type="Gene3D" id="3.30.2160.10">
    <property type="entry name" value="Hect, E3 ligase catalytic domain"/>
    <property type="match status" value="1"/>
</dbReference>
<evidence type="ECO:0000313" key="11">
    <source>
        <dbReference type="Proteomes" id="UP000267096"/>
    </source>
</evidence>
<evidence type="ECO:0000256" key="1">
    <source>
        <dbReference type="ARBA" id="ARBA00000885"/>
    </source>
</evidence>
<feature type="compositionally biased region" description="Low complexity" evidence="8">
    <location>
        <begin position="204"/>
        <end position="231"/>
    </location>
</feature>
<dbReference type="SUPFAM" id="SSF56204">
    <property type="entry name" value="Hect, E3 ligase catalytic domain"/>
    <property type="match status" value="1"/>
</dbReference>
<evidence type="ECO:0000256" key="3">
    <source>
        <dbReference type="ARBA" id="ARBA00012485"/>
    </source>
</evidence>
<dbReference type="GO" id="GO:0005737">
    <property type="term" value="C:cytoplasm"/>
    <property type="evidence" value="ECO:0007669"/>
    <property type="project" value="UniProtKB-SubCell"/>
</dbReference>
<feature type="compositionally biased region" description="Polar residues" evidence="8">
    <location>
        <begin position="243"/>
        <end position="256"/>
    </location>
</feature>
<reference evidence="12" key="1">
    <citation type="submission" date="2017-02" db="UniProtKB">
        <authorList>
            <consortium name="WormBaseParasite"/>
        </authorList>
    </citation>
    <scope>IDENTIFICATION</scope>
</reference>
<feature type="compositionally biased region" description="Basic and acidic residues" evidence="8">
    <location>
        <begin position="18"/>
        <end position="35"/>
    </location>
</feature>
<keyword evidence="5" id="KW-0808">Transferase</keyword>
<proteinExistence type="predicted"/>
<evidence type="ECO:0000256" key="4">
    <source>
        <dbReference type="ARBA" id="ARBA00022490"/>
    </source>
</evidence>
<dbReference type="Gene3D" id="3.30.2410.10">
    <property type="entry name" value="Hect, E3 ligase catalytic domain"/>
    <property type="match status" value="1"/>
</dbReference>
<dbReference type="Pfam" id="PF16558">
    <property type="entry name" value="AZUL"/>
    <property type="match status" value="1"/>
</dbReference>
<name>A0A0M3JYL5_ANISI</name>
<comment type="subcellular location">
    <subcellularLocation>
        <location evidence="2">Cytoplasm</location>
    </subcellularLocation>
</comment>
<evidence type="ECO:0000256" key="7">
    <source>
        <dbReference type="PROSITE-ProRule" id="PRU00104"/>
    </source>
</evidence>
<dbReference type="SMART" id="SM00119">
    <property type="entry name" value="HECTc"/>
    <property type="match status" value="1"/>
</dbReference>
<feature type="region of interest" description="Disordered" evidence="8">
    <location>
        <begin position="1"/>
        <end position="44"/>
    </location>
</feature>
<dbReference type="PROSITE" id="PS50237">
    <property type="entry name" value="HECT"/>
    <property type="match status" value="1"/>
</dbReference>
<dbReference type="Proteomes" id="UP000267096">
    <property type="component" value="Unassembled WGS sequence"/>
</dbReference>
<dbReference type="InterPro" id="IPR042556">
    <property type="entry name" value="AZUL_sf"/>
</dbReference>
<dbReference type="FunFam" id="3.30.2160.10:FF:000004">
    <property type="entry name" value="probable E3 ubiquitin-protein ligase HERC4 isoform X1"/>
    <property type="match status" value="1"/>
</dbReference>
<dbReference type="EC" id="2.3.2.26" evidence="3"/>
<dbReference type="CDD" id="cd00078">
    <property type="entry name" value="HECTc"/>
    <property type="match status" value="1"/>
</dbReference>
<evidence type="ECO:0000313" key="12">
    <source>
        <dbReference type="WBParaSite" id="ASIM_0001354501-mRNA-1"/>
    </source>
</evidence>
<evidence type="ECO:0000259" key="9">
    <source>
        <dbReference type="PROSITE" id="PS50237"/>
    </source>
</evidence>
<feature type="active site" description="Glycyl thioester intermediate" evidence="7">
    <location>
        <position position="1034"/>
    </location>
</feature>
<sequence length="1066" mass="120482">MVNGKTSSITTAAAAATMDREERTQQNLADHHDKTTPTTQHAQVTKELKDSLRRYYRQLISGCGRLDCTNEYCASSGKFPKLTSNGAAARALLCLRDKAPFCDTSPKWDYEESINEDRIKEIFKRCREANDWTMMKRFVEYIFGSRDVLLRSFVTPDFADKISKGCEQTTEVNTPKMNCQQEAVSMQPPCAPRKRRAIDCCSSAANASPNNTPNNNISTDDSTPQQHNTNDNTHHNDTDDETMITSQQMEQQTAESTEVDAIRTDNRGASADGSVNENTPTTQHDHSSVALRRINVQPANVTQSGSNIDTVVSTASNSLTRSASDLGTSHPTSRAEHCNDCGWRNIVVEDKDAQTESMDISDKKTNAEKNDDKSNLCEENTSVLSALRSGRCPTDMEAAKRCFDILFEMNDNLGDFLQNAMGSVAKLCNAIEFQLRYERAWERNPAGIVHLMNLLFSLPFVQWFEFIDVGLMPLCKMCTNLGNEGQMTVASVWANFEAEWLQDHIGMLQQAITIRVLTVIDAVGSLPRFTDRIEPLPTAVQTLSILYKAVLIKAKRSTEQQLPRELLLKHQNREQRTTPLPSDAMDTSEDAVTHDRELFSNIDLIADENDDDGENRAARMAEIDAWAVTNTCFPLTEFINTSLSENFSVEDDFVAYKSFQNGRAFSVLPEYSFVLSLEAKQRFLIIYNRIKQRSERRHAIADAITYGVMIEPYLRLAVRRSNVVRDALDGLSAVAFDNVGNFRKQLRVYFDDEQAVDEGGVSKEFYQLITQQLFCPDYGMFIFNEKSGLYWFNSQCTFCDDEYGLIGLLFGLAIYNNILVDVRFPIALYTKLLARPAQFDELDELDPDLYRGLTELLACEDDVENIYCYSFEISYKDAFGHTHAKELIPNGKNIRVTNENKKEFVLLYADFLLNVLVKRQFEAFSAGFVKVANQGLLRRLCQPQEVEELVCGVLDLNFDILAKSTRYQNGYSESSQTIRDLWTVTRAMTIEEKKMFLQFITGSDRVPVGGLAKLDVTIARNGDDKKRLPTAHTCYNIMLLPDYCDLEVTKERLLKAISYSRGFGLQ</sequence>
<dbReference type="Gene3D" id="6.10.130.10">
    <property type="entry name" value="Ubiquitin-protein ligase E3A, N-terminal zinc-binding domain (AZUL)"/>
    <property type="match status" value="1"/>
</dbReference>
<gene>
    <name evidence="10" type="ORF">ASIM_LOCUS12973</name>
</gene>
<feature type="compositionally biased region" description="Polar residues" evidence="8">
    <location>
        <begin position="273"/>
        <end position="282"/>
    </location>
</feature>
<dbReference type="PANTHER" id="PTHR45700:SF8">
    <property type="entry name" value="HECT-TYPE E3 UBIQUITIN TRANSFERASE"/>
    <property type="match status" value="1"/>
</dbReference>
<comment type="catalytic activity">
    <reaction evidence="1">
        <text>S-ubiquitinyl-[E2 ubiquitin-conjugating enzyme]-L-cysteine + [acceptor protein]-L-lysine = [E2 ubiquitin-conjugating enzyme]-L-cysteine + N(6)-ubiquitinyl-[acceptor protein]-L-lysine.</text>
        <dbReference type="EC" id="2.3.2.26"/>
    </reaction>
</comment>